<keyword evidence="4" id="KW-1185">Reference proteome</keyword>
<name>A0A6C7E578_ILUCY</name>
<dbReference type="AlphaFoldDB" id="A0A6C7E578"/>
<organism evidence="3 4">
    <name type="scientific">Ilumatobacter coccineus (strain NBRC 103263 / KCTC 29153 / YM16-304)</name>
    <dbReference type="NCBI Taxonomy" id="1313172"/>
    <lineage>
        <taxon>Bacteria</taxon>
        <taxon>Bacillati</taxon>
        <taxon>Actinomycetota</taxon>
        <taxon>Acidimicrobiia</taxon>
        <taxon>Acidimicrobiales</taxon>
        <taxon>Ilumatobacteraceae</taxon>
        <taxon>Ilumatobacter</taxon>
    </lineage>
</organism>
<feature type="domain" description="Gfo/Idh/MocA-like oxidoreductase N-terminal" evidence="2">
    <location>
        <begin position="4"/>
        <end position="117"/>
    </location>
</feature>
<dbReference type="InterPro" id="IPR050463">
    <property type="entry name" value="Gfo/Idh/MocA_oxidrdct_glycsds"/>
</dbReference>
<dbReference type="Gene3D" id="3.30.360.10">
    <property type="entry name" value="Dihydrodipicolinate Reductase, domain 2"/>
    <property type="match status" value="1"/>
</dbReference>
<dbReference type="GO" id="GO:0000166">
    <property type="term" value="F:nucleotide binding"/>
    <property type="evidence" value="ECO:0007669"/>
    <property type="project" value="InterPro"/>
</dbReference>
<dbReference type="InterPro" id="IPR000683">
    <property type="entry name" value="Gfo/Idh/MocA-like_OxRdtase_N"/>
</dbReference>
<sequence>MTHRIGIIGLGTVGARFVEQFNAHDHFDLVAAWDPDAAACAAHADAVAIVDGADAVIAAADAVYIAVPPLFHREYVEACVAAQTAVFCEKPLGVDVDESRELVALVEESGLPAGVNFVFSAAPAAVRFVDMVNSGELGATMRADLRLHFAEWPRAWHAKAQWLRLRDQGGWMREVVSHFVFLATRALGPLTIAAAHAEYDDGPDGTLCETSASAHLRSADGVELTIIGTSGGAGADVNDLTIRGAARSVRLWDWYRLQTTSGDEWVDAQPADRARLGAEAYAAQLGELSKLLAGETSAIATFSEALAVQELIEAMLTGS</sequence>
<dbReference type="KEGG" id="aym:YM304_01010"/>
<dbReference type="Proteomes" id="UP000011863">
    <property type="component" value="Chromosome"/>
</dbReference>
<dbReference type="GO" id="GO:0016491">
    <property type="term" value="F:oxidoreductase activity"/>
    <property type="evidence" value="ECO:0007669"/>
    <property type="project" value="UniProtKB-KW"/>
</dbReference>
<dbReference type="SUPFAM" id="SSF55347">
    <property type="entry name" value="Glyceraldehyde-3-phosphate dehydrogenase-like, C-terminal domain"/>
    <property type="match status" value="1"/>
</dbReference>
<evidence type="ECO:0000259" key="2">
    <source>
        <dbReference type="Pfam" id="PF01408"/>
    </source>
</evidence>
<dbReference type="RefSeq" id="WP_015439663.1">
    <property type="nucleotide sequence ID" value="NC_020520.1"/>
</dbReference>
<gene>
    <name evidence="3" type="ORF">YM304_01010</name>
</gene>
<evidence type="ECO:0000313" key="3">
    <source>
        <dbReference type="EMBL" id="BAN00415.1"/>
    </source>
</evidence>
<dbReference type="Pfam" id="PF01408">
    <property type="entry name" value="GFO_IDH_MocA"/>
    <property type="match status" value="1"/>
</dbReference>
<dbReference type="PANTHER" id="PTHR43818">
    <property type="entry name" value="BCDNA.GH03377"/>
    <property type="match status" value="1"/>
</dbReference>
<evidence type="ECO:0000256" key="1">
    <source>
        <dbReference type="ARBA" id="ARBA00023002"/>
    </source>
</evidence>
<accession>A0A6C7E578</accession>
<keyword evidence="1" id="KW-0560">Oxidoreductase</keyword>
<evidence type="ECO:0000313" key="4">
    <source>
        <dbReference type="Proteomes" id="UP000011863"/>
    </source>
</evidence>
<dbReference type="OrthoDB" id="256869at2"/>
<dbReference type="InterPro" id="IPR036291">
    <property type="entry name" value="NAD(P)-bd_dom_sf"/>
</dbReference>
<proteinExistence type="predicted"/>
<reference evidence="3 4" key="1">
    <citation type="journal article" date="2013" name="Int. J. Syst. Evol. Microbiol.">
        <title>Ilumatobacter nonamiense sp. nov. and Ilumatobacter coccineum sp. nov., isolated from seashore sand.</title>
        <authorList>
            <person name="Matsumoto A."/>
            <person name="Kasai H."/>
            <person name="Matsuo Y."/>
            <person name="Shizuri Y."/>
            <person name="Ichikawa N."/>
            <person name="Fujita N."/>
            <person name="Omura S."/>
            <person name="Takahashi Y."/>
        </authorList>
    </citation>
    <scope>NUCLEOTIDE SEQUENCE [LARGE SCALE GENOMIC DNA]</scope>
    <source>
        <strain evidence="4">NBRC 103263 / KCTC 29153 / YM16-304</strain>
    </source>
</reference>
<dbReference type="PANTHER" id="PTHR43818:SF11">
    <property type="entry name" value="BCDNA.GH03377"/>
    <property type="match status" value="1"/>
</dbReference>
<dbReference type="Gene3D" id="3.40.50.720">
    <property type="entry name" value="NAD(P)-binding Rossmann-like Domain"/>
    <property type="match status" value="1"/>
</dbReference>
<dbReference type="EMBL" id="AP012057">
    <property type="protein sequence ID" value="BAN00415.1"/>
    <property type="molecule type" value="Genomic_DNA"/>
</dbReference>
<dbReference type="SUPFAM" id="SSF51735">
    <property type="entry name" value="NAD(P)-binding Rossmann-fold domains"/>
    <property type="match status" value="1"/>
</dbReference>
<protein>
    <recommendedName>
        <fullName evidence="2">Gfo/Idh/MocA-like oxidoreductase N-terminal domain-containing protein</fullName>
    </recommendedName>
</protein>